<evidence type="ECO:0000256" key="1">
    <source>
        <dbReference type="ARBA" id="ARBA00023002"/>
    </source>
</evidence>
<dbReference type="GO" id="GO:0000166">
    <property type="term" value="F:nucleotide binding"/>
    <property type="evidence" value="ECO:0007669"/>
    <property type="project" value="InterPro"/>
</dbReference>
<dbReference type="SUPFAM" id="SSF51735">
    <property type="entry name" value="NAD(P)-binding Rossmann-fold domains"/>
    <property type="match status" value="1"/>
</dbReference>
<feature type="domain" description="Gfo/Idh/MocA-like oxidoreductase N-terminal" evidence="2">
    <location>
        <begin position="5"/>
        <end position="118"/>
    </location>
</feature>
<comment type="caution">
    <text evidence="4">The sequence shown here is derived from an EMBL/GenBank/DDBJ whole genome shotgun (WGS) entry which is preliminary data.</text>
</comment>
<name>A0A4R6KP93_9ACTN</name>
<sequence length="365" mass="38239">MTAVGVGVIGAGVISDAYIKSMQSFPDLKVVAIGDLRPEVAKDKAGQFGIETHGGPDVVLGHPDVEIVVNLTIPIAHVEVALAAIAAGKHVWSEKPFSLDQESGLKLLATAQDAGLRLGCAPDTFLGPGLQTARRIIEKGDIGQPLTALTLMQSPGPESWHPNPAFLFQEGAGPLFDIGPYYLTTLVQTFGPVAAVAGIGSKSREKRTIGSGPLAGTDFDVTVPTHVSAIMKFESGQSSQSIFSFDSPLPRAGFVEITGADATLALPDPNGFDGEIKIRRRGADDWETVAETKAIAERGTGVLDMARAIRADQPHRATGALAFHVVDVMASITDSIDSGAFVEVTSTVEVPAILPDDWDVQASTL</sequence>
<reference evidence="4 5" key="1">
    <citation type="submission" date="2019-03" db="EMBL/GenBank/DDBJ databases">
        <title>Genomic Encyclopedia of Type Strains, Phase III (KMG-III): the genomes of soil and plant-associated and newly described type strains.</title>
        <authorList>
            <person name="Whitman W."/>
        </authorList>
    </citation>
    <scope>NUCLEOTIDE SEQUENCE [LARGE SCALE GENOMIC DNA]</scope>
    <source>
        <strain evidence="4 5">VKM Ac-2527</strain>
    </source>
</reference>
<evidence type="ECO:0000259" key="3">
    <source>
        <dbReference type="Pfam" id="PF22725"/>
    </source>
</evidence>
<dbReference type="SUPFAM" id="SSF55347">
    <property type="entry name" value="Glyceraldehyde-3-phosphate dehydrogenase-like, C-terminal domain"/>
    <property type="match status" value="1"/>
</dbReference>
<evidence type="ECO:0000313" key="5">
    <source>
        <dbReference type="Proteomes" id="UP000295388"/>
    </source>
</evidence>
<dbReference type="InterPro" id="IPR036291">
    <property type="entry name" value="NAD(P)-bd_dom_sf"/>
</dbReference>
<accession>A0A4R6KP93</accession>
<dbReference type="Pfam" id="PF01408">
    <property type="entry name" value="GFO_IDH_MocA"/>
    <property type="match status" value="1"/>
</dbReference>
<dbReference type="PANTHER" id="PTHR43818">
    <property type="entry name" value="BCDNA.GH03377"/>
    <property type="match status" value="1"/>
</dbReference>
<dbReference type="InterPro" id="IPR000683">
    <property type="entry name" value="Gfo/Idh/MocA-like_OxRdtase_N"/>
</dbReference>
<dbReference type="GO" id="GO:0016491">
    <property type="term" value="F:oxidoreductase activity"/>
    <property type="evidence" value="ECO:0007669"/>
    <property type="project" value="UniProtKB-KW"/>
</dbReference>
<dbReference type="Pfam" id="PF22725">
    <property type="entry name" value="GFO_IDH_MocA_C3"/>
    <property type="match status" value="1"/>
</dbReference>
<keyword evidence="1" id="KW-0560">Oxidoreductase</keyword>
<feature type="domain" description="GFO/IDH/MocA-like oxidoreductase" evidence="3">
    <location>
        <begin position="131"/>
        <end position="264"/>
    </location>
</feature>
<dbReference type="Gene3D" id="3.40.50.720">
    <property type="entry name" value="NAD(P)-binding Rossmann-like Domain"/>
    <property type="match status" value="1"/>
</dbReference>
<keyword evidence="5" id="KW-1185">Reference proteome</keyword>
<evidence type="ECO:0000259" key="2">
    <source>
        <dbReference type="Pfam" id="PF01408"/>
    </source>
</evidence>
<proteinExistence type="predicted"/>
<protein>
    <submittedName>
        <fullName evidence="4">Putative dehydrogenase</fullName>
    </submittedName>
</protein>
<dbReference type="Proteomes" id="UP000295388">
    <property type="component" value="Unassembled WGS sequence"/>
</dbReference>
<dbReference type="InterPro" id="IPR055170">
    <property type="entry name" value="GFO_IDH_MocA-like_dom"/>
</dbReference>
<dbReference type="PANTHER" id="PTHR43818:SF11">
    <property type="entry name" value="BCDNA.GH03377"/>
    <property type="match status" value="1"/>
</dbReference>
<dbReference type="EMBL" id="SNWQ01000001">
    <property type="protein sequence ID" value="TDO54311.1"/>
    <property type="molecule type" value="Genomic_DNA"/>
</dbReference>
<dbReference type="OrthoDB" id="9776544at2"/>
<dbReference type="Gene3D" id="3.30.360.10">
    <property type="entry name" value="Dihydrodipicolinate Reductase, domain 2"/>
    <property type="match status" value="1"/>
</dbReference>
<dbReference type="InterPro" id="IPR050463">
    <property type="entry name" value="Gfo/Idh/MocA_oxidrdct_glycsds"/>
</dbReference>
<organism evidence="4 5">
    <name type="scientific">Kribbella caucasensis</name>
    <dbReference type="NCBI Taxonomy" id="2512215"/>
    <lineage>
        <taxon>Bacteria</taxon>
        <taxon>Bacillati</taxon>
        <taxon>Actinomycetota</taxon>
        <taxon>Actinomycetes</taxon>
        <taxon>Propionibacteriales</taxon>
        <taxon>Kribbellaceae</taxon>
        <taxon>Kribbella</taxon>
    </lineage>
</organism>
<dbReference type="RefSeq" id="WP_133797920.1">
    <property type="nucleotide sequence ID" value="NZ_SNWQ01000001.1"/>
</dbReference>
<dbReference type="AlphaFoldDB" id="A0A4R6KP93"/>
<gene>
    <name evidence="4" type="ORF">EV643_10192</name>
</gene>
<evidence type="ECO:0000313" key="4">
    <source>
        <dbReference type="EMBL" id="TDO54311.1"/>
    </source>
</evidence>